<comment type="caution">
    <text evidence="1">The sequence shown here is derived from an EMBL/GenBank/DDBJ whole genome shotgun (WGS) entry which is preliminary data.</text>
</comment>
<keyword evidence="2" id="KW-1185">Reference proteome</keyword>
<protein>
    <submittedName>
        <fullName evidence="1">Uncharacterized protein</fullName>
    </submittedName>
</protein>
<dbReference type="Proteomes" id="UP001321473">
    <property type="component" value="Unassembled WGS sequence"/>
</dbReference>
<organism evidence="1 2">
    <name type="scientific">Amblyomma americanum</name>
    <name type="common">Lone star tick</name>
    <dbReference type="NCBI Taxonomy" id="6943"/>
    <lineage>
        <taxon>Eukaryota</taxon>
        <taxon>Metazoa</taxon>
        <taxon>Ecdysozoa</taxon>
        <taxon>Arthropoda</taxon>
        <taxon>Chelicerata</taxon>
        <taxon>Arachnida</taxon>
        <taxon>Acari</taxon>
        <taxon>Parasitiformes</taxon>
        <taxon>Ixodida</taxon>
        <taxon>Ixodoidea</taxon>
        <taxon>Ixodidae</taxon>
        <taxon>Amblyomminae</taxon>
        <taxon>Amblyomma</taxon>
    </lineage>
</organism>
<reference evidence="1 2" key="1">
    <citation type="journal article" date="2023" name="Arcadia Sci">
        <title>De novo assembly of a long-read Amblyomma americanum tick genome.</title>
        <authorList>
            <person name="Chou S."/>
            <person name="Poskanzer K.E."/>
            <person name="Rollins M."/>
            <person name="Thuy-Boun P.S."/>
        </authorList>
    </citation>
    <scope>NUCLEOTIDE SEQUENCE [LARGE SCALE GENOMIC DNA]</scope>
    <source>
        <strain evidence="1">F_SG_1</strain>
        <tissue evidence="1">Salivary glands</tissue>
    </source>
</reference>
<evidence type="ECO:0000313" key="2">
    <source>
        <dbReference type="Proteomes" id="UP001321473"/>
    </source>
</evidence>
<name>A0AAQ4D7R2_AMBAM</name>
<sequence length="110" mass="12619">MSQRCIHSRCQKRNFFYIPSFRNVLTCSLAPTRYLGTCPQGADLFSVWEHPPEVSDTLHIQRSPCSSEPLPHNIVHNVLKLNFKGATTQRRSLRNKHACDVQPSKIFGLR</sequence>
<dbReference type="AlphaFoldDB" id="A0AAQ4D7R2"/>
<proteinExistence type="predicted"/>
<dbReference type="EMBL" id="JARKHS020034069">
    <property type="protein sequence ID" value="KAK8758502.1"/>
    <property type="molecule type" value="Genomic_DNA"/>
</dbReference>
<accession>A0AAQ4D7R2</accession>
<gene>
    <name evidence="1" type="ORF">V5799_003865</name>
</gene>
<evidence type="ECO:0000313" key="1">
    <source>
        <dbReference type="EMBL" id="KAK8758502.1"/>
    </source>
</evidence>